<evidence type="ECO:0000256" key="3">
    <source>
        <dbReference type="SAM" id="MobiDB-lite"/>
    </source>
</evidence>
<dbReference type="InterPro" id="IPR036271">
    <property type="entry name" value="Tet_transcr_reg_TetR-rel_C_sf"/>
</dbReference>
<feature type="domain" description="HTH tetR-type" evidence="4">
    <location>
        <begin position="31"/>
        <end position="91"/>
    </location>
</feature>
<protein>
    <submittedName>
        <fullName evidence="5">TetR/AcrR family transcriptional regulator</fullName>
    </submittedName>
</protein>
<dbReference type="GO" id="GO:0000976">
    <property type="term" value="F:transcription cis-regulatory region binding"/>
    <property type="evidence" value="ECO:0007669"/>
    <property type="project" value="TreeGrafter"/>
</dbReference>
<feature type="region of interest" description="Disordered" evidence="3">
    <location>
        <begin position="1"/>
        <end position="31"/>
    </location>
</feature>
<name>A0A7G8PK34_9MYCO</name>
<evidence type="ECO:0000259" key="4">
    <source>
        <dbReference type="PROSITE" id="PS50977"/>
    </source>
</evidence>
<dbReference type="AlphaFoldDB" id="A0A7G8PK34"/>
<dbReference type="InterPro" id="IPR050109">
    <property type="entry name" value="HTH-type_TetR-like_transc_reg"/>
</dbReference>
<sequence length="229" mass="24799">MNATLADDRHRTPSDAHSRRGRGRPPASVGDQTRARIIGAARSAFAELGYDATTFREVADRAELTRPCVNYYFASKRVLYRVVAAHSVASVMTSSIALARRERGVVNQLTAFVAYWARADDDIPGCRAFLAMSLLDGQRDKSLRHELGCGVDELRTFLSSVVSDAMREGELSLGLDNDDEGLVEALLAIMCGVLIHPGRGCAATLLGRLLDGALCTFASRPAVQCDQID</sequence>
<dbReference type="PROSITE" id="PS50977">
    <property type="entry name" value="HTH_TETR_2"/>
    <property type="match status" value="1"/>
</dbReference>
<accession>A0A7G8PK34</accession>
<dbReference type="InterPro" id="IPR009057">
    <property type="entry name" value="Homeodomain-like_sf"/>
</dbReference>
<feature type="DNA-binding region" description="H-T-H motif" evidence="2">
    <location>
        <begin position="54"/>
        <end position="73"/>
    </location>
</feature>
<evidence type="ECO:0000313" key="5">
    <source>
        <dbReference type="EMBL" id="QNJ94700.1"/>
    </source>
</evidence>
<feature type="compositionally biased region" description="Basic and acidic residues" evidence="3">
    <location>
        <begin position="1"/>
        <end position="18"/>
    </location>
</feature>
<dbReference type="PANTHER" id="PTHR30055">
    <property type="entry name" value="HTH-TYPE TRANSCRIPTIONAL REGULATOR RUTR"/>
    <property type="match status" value="1"/>
</dbReference>
<dbReference type="Pfam" id="PF00440">
    <property type="entry name" value="TetR_N"/>
    <property type="match status" value="1"/>
</dbReference>
<dbReference type="SUPFAM" id="SSF46689">
    <property type="entry name" value="Homeodomain-like"/>
    <property type="match status" value="1"/>
</dbReference>
<dbReference type="SUPFAM" id="SSF48498">
    <property type="entry name" value="Tetracyclin repressor-like, C-terminal domain"/>
    <property type="match status" value="1"/>
</dbReference>
<proteinExistence type="predicted"/>
<dbReference type="InterPro" id="IPR001647">
    <property type="entry name" value="HTH_TetR"/>
</dbReference>
<organism evidence="5 6">
    <name type="scientific">Mycolicibacterium fluoranthenivorans</name>
    <dbReference type="NCBI Taxonomy" id="258505"/>
    <lineage>
        <taxon>Bacteria</taxon>
        <taxon>Bacillati</taxon>
        <taxon>Actinomycetota</taxon>
        <taxon>Actinomycetes</taxon>
        <taxon>Mycobacteriales</taxon>
        <taxon>Mycobacteriaceae</taxon>
        <taxon>Mycolicibacterium</taxon>
    </lineage>
</organism>
<dbReference type="PRINTS" id="PR00455">
    <property type="entry name" value="HTHTETR"/>
</dbReference>
<dbReference type="PANTHER" id="PTHR30055:SF226">
    <property type="entry name" value="HTH-TYPE TRANSCRIPTIONAL REGULATOR PKSA"/>
    <property type="match status" value="1"/>
</dbReference>
<dbReference type="Proteomes" id="UP000515498">
    <property type="component" value="Chromosome"/>
</dbReference>
<evidence type="ECO:0000313" key="6">
    <source>
        <dbReference type="Proteomes" id="UP000515498"/>
    </source>
</evidence>
<reference evidence="5 6" key="1">
    <citation type="submission" date="2020-07" db="EMBL/GenBank/DDBJ databases">
        <title>Draft genome sequence of four isobutane-metabolizing strains capable of cometabolically degrading diverse ether contaminants.</title>
        <authorList>
            <person name="Chen W."/>
            <person name="Faulkner N."/>
            <person name="Smith C."/>
            <person name="Hyman M."/>
        </authorList>
    </citation>
    <scope>NUCLEOTIDE SEQUENCE [LARGE SCALE GENOMIC DNA]</scope>
    <source>
        <strain evidence="5 6">2A</strain>
    </source>
</reference>
<dbReference type="RefSeq" id="WP_187098380.1">
    <property type="nucleotide sequence ID" value="NZ_CP059894.1"/>
</dbReference>
<dbReference type="GO" id="GO:0003700">
    <property type="term" value="F:DNA-binding transcription factor activity"/>
    <property type="evidence" value="ECO:0007669"/>
    <property type="project" value="TreeGrafter"/>
</dbReference>
<keyword evidence="1 2" id="KW-0238">DNA-binding</keyword>
<dbReference type="KEGG" id="mflu:HZU40_10865"/>
<gene>
    <name evidence="5" type="ORF">HZU40_10865</name>
</gene>
<dbReference type="Gene3D" id="1.10.357.10">
    <property type="entry name" value="Tetracycline Repressor, domain 2"/>
    <property type="match status" value="1"/>
</dbReference>
<evidence type="ECO:0000256" key="2">
    <source>
        <dbReference type="PROSITE-ProRule" id="PRU00335"/>
    </source>
</evidence>
<dbReference type="EMBL" id="CP059894">
    <property type="protein sequence ID" value="QNJ94700.1"/>
    <property type="molecule type" value="Genomic_DNA"/>
</dbReference>
<evidence type="ECO:0000256" key="1">
    <source>
        <dbReference type="ARBA" id="ARBA00023125"/>
    </source>
</evidence>